<organism evidence="11 12">
    <name type="scientific">Bacteroides uniformis</name>
    <dbReference type="NCBI Taxonomy" id="820"/>
    <lineage>
        <taxon>Bacteria</taxon>
        <taxon>Pseudomonadati</taxon>
        <taxon>Bacteroidota</taxon>
        <taxon>Bacteroidia</taxon>
        <taxon>Bacteroidales</taxon>
        <taxon>Bacteroidaceae</taxon>
        <taxon>Bacteroides</taxon>
    </lineage>
</organism>
<comment type="domain">
    <text evidence="9">Has 3 domains, the large (RuvB-L) and small ATPase (RuvB-S) domains and the C-terminal head (RuvB-H) domain. The head domain binds DNA, while the ATPase domains jointly bind ATP, ADP or are empty depending on the state of the subunit in the translocation cycle. During a single DNA translocation step the structure of each domain remains the same, but their relative positions change.</text>
</comment>
<dbReference type="GO" id="GO:0006310">
    <property type="term" value="P:DNA recombination"/>
    <property type="evidence" value="ECO:0007669"/>
    <property type="project" value="UniProtKB-UniRule"/>
</dbReference>
<dbReference type="InterPro" id="IPR008824">
    <property type="entry name" value="RuvB-like_N"/>
</dbReference>
<keyword evidence="7 9" id="KW-0233">DNA recombination</keyword>
<feature type="binding site" evidence="9">
    <location>
        <begin position="180"/>
        <end position="182"/>
    </location>
    <ligand>
        <name>ATP</name>
        <dbReference type="ChEBI" id="CHEBI:30616"/>
    </ligand>
</feature>
<feature type="binding site" evidence="9">
    <location>
        <position position="73"/>
    </location>
    <ligand>
        <name>ATP</name>
        <dbReference type="ChEBI" id="CHEBI:30616"/>
    </ligand>
</feature>
<dbReference type="Pfam" id="PF05496">
    <property type="entry name" value="RuvB_N"/>
    <property type="match status" value="1"/>
</dbReference>
<dbReference type="GO" id="GO:0006281">
    <property type="term" value="P:DNA repair"/>
    <property type="evidence" value="ECO:0007669"/>
    <property type="project" value="UniProtKB-UniRule"/>
</dbReference>
<comment type="caution">
    <text evidence="9">Lacks conserved residue(s) required for the propagation of feature annotation.</text>
</comment>
<evidence type="ECO:0000256" key="9">
    <source>
        <dbReference type="HAMAP-Rule" id="MF_00016"/>
    </source>
</evidence>
<keyword evidence="1 9" id="KW-0963">Cytoplasm</keyword>
<dbReference type="Pfam" id="PF17864">
    <property type="entry name" value="AAA_lid_4"/>
    <property type="match status" value="1"/>
</dbReference>
<keyword evidence="11" id="KW-0347">Helicase</keyword>
<keyword evidence="2 9" id="KW-0547">Nucleotide-binding</keyword>
<comment type="subunit">
    <text evidence="9">Homohexamer. Forms an RuvA(8)-RuvB(12)-Holliday junction (HJ) complex. HJ DNA is sandwiched between 2 RuvA tetramers; dsDNA enters through RuvA and exits via RuvB. An RuvB hexamer assembles on each DNA strand where it exits the tetramer. Each RuvB hexamer is contacted by two RuvA subunits (via domain III) on 2 adjacent RuvB subunits; this complex drives branch migration. In the full resolvosome a probable DNA-RuvA(4)-RuvB(12)-RuvC(2) complex forms which resolves the HJ.</text>
</comment>
<accession>A0A174F897</accession>
<dbReference type="Gene3D" id="3.40.50.300">
    <property type="entry name" value="P-loop containing nucleotide triphosphate hydrolases"/>
    <property type="match status" value="1"/>
</dbReference>
<dbReference type="SUPFAM" id="SSF46785">
    <property type="entry name" value="Winged helix' DNA-binding domain"/>
    <property type="match status" value="1"/>
</dbReference>
<dbReference type="Pfam" id="PF05491">
    <property type="entry name" value="WHD_RuvB"/>
    <property type="match status" value="1"/>
</dbReference>
<dbReference type="InterPro" id="IPR027417">
    <property type="entry name" value="P-loop_NTPase"/>
</dbReference>
<comment type="catalytic activity">
    <reaction evidence="9">
        <text>ATP + H2O = ADP + phosphate + H(+)</text>
        <dbReference type="Rhea" id="RHEA:13065"/>
        <dbReference type="ChEBI" id="CHEBI:15377"/>
        <dbReference type="ChEBI" id="CHEBI:15378"/>
        <dbReference type="ChEBI" id="CHEBI:30616"/>
        <dbReference type="ChEBI" id="CHEBI:43474"/>
        <dbReference type="ChEBI" id="CHEBI:456216"/>
    </reaction>
</comment>
<comment type="subcellular location">
    <subcellularLocation>
        <location evidence="9">Cytoplasm</location>
    </subcellularLocation>
</comment>
<keyword evidence="8 9" id="KW-0234">DNA repair</keyword>
<dbReference type="EMBL" id="CZAO01000019">
    <property type="protein sequence ID" value="CUQ19298.1"/>
    <property type="molecule type" value="Genomic_DNA"/>
</dbReference>
<dbReference type="GO" id="GO:0048476">
    <property type="term" value="C:Holliday junction resolvase complex"/>
    <property type="evidence" value="ECO:0007669"/>
    <property type="project" value="UniProtKB-UniRule"/>
</dbReference>
<dbReference type="PANTHER" id="PTHR42848:SF1">
    <property type="entry name" value="HOLLIDAY JUNCTION BRANCH MIGRATION COMPLEX SUBUNIT RUVB"/>
    <property type="match status" value="1"/>
</dbReference>
<dbReference type="NCBIfam" id="NF000868">
    <property type="entry name" value="PRK00080.1"/>
    <property type="match status" value="1"/>
</dbReference>
<feature type="binding site" evidence="9">
    <location>
        <position position="362"/>
    </location>
    <ligand>
        <name>DNA</name>
        <dbReference type="ChEBI" id="CHEBI:16991"/>
    </ligand>
</feature>
<feature type="region of interest" description="Head domain (RuvB-H)" evidence="9">
    <location>
        <begin position="307"/>
        <end position="392"/>
    </location>
</feature>
<dbReference type="Gene3D" id="1.10.10.10">
    <property type="entry name" value="Winged helix-like DNA-binding domain superfamily/Winged helix DNA-binding domain"/>
    <property type="match status" value="1"/>
</dbReference>
<evidence type="ECO:0000256" key="6">
    <source>
        <dbReference type="ARBA" id="ARBA00023125"/>
    </source>
</evidence>
<dbReference type="Gene3D" id="1.10.8.60">
    <property type="match status" value="1"/>
</dbReference>
<dbReference type="InterPro" id="IPR003593">
    <property type="entry name" value="AAA+_ATPase"/>
</dbReference>
<dbReference type="InterPro" id="IPR036388">
    <property type="entry name" value="WH-like_DNA-bd_sf"/>
</dbReference>
<feature type="binding site" evidence="9">
    <location>
        <position position="233"/>
    </location>
    <ligand>
        <name>ATP</name>
        <dbReference type="ChEBI" id="CHEBI:30616"/>
    </ligand>
</feature>
<dbReference type="InterPro" id="IPR008823">
    <property type="entry name" value="RuvB_wg_C"/>
</dbReference>
<dbReference type="EC" id="3.6.4.-" evidence="9"/>
<keyword evidence="3 9" id="KW-0227">DNA damage</keyword>
<gene>
    <name evidence="9 11" type="primary">ruvB</name>
    <name evidence="11" type="ORF">ERS852510_03472</name>
</gene>
<feature type="binding site" evidence="9">
    <location>
        <position position="119"/>
    </location>
    <ligand>
        <name>ATP</name>
        <dbReference type="ChEBI" id="CHEBI:30616"/>
    </ligand>
</feature>
<feature type="binding site" evidence="9">
    <location>
        <position position="223"/>
    </location>
    <ligand>
        <name>ATP</name>
        <dbReference type="ChEBI" id="CHEBI:30616"/>
    </ligand>
</feature>
<dbReference type="GO" id="GO:0005737">
    <property type="term" value="C:cytoplasm"/>
    <property type="evidence" value="ECO:0007669"/>
    <property type="project" value="UniProtKB-SubCell"/>
</dbReference>
<evidence type="ECO:0000256" key="1">
    <source>
        <dbReference type="ARBA" id="ARBA00022490"/>
    </source>
</evidence>
<dbReference type="SMART" id="SM00382">
    <property type="entry name" value="AAA"/>
    <property type="match status" value="1"/>
</dbReference>
<feature type="binding site" evidence="9">
    <location>
        <position position="270"/>
    </location>
    <ligand>
        <name>ATP</name>
        <dbReference type="ChEBI" id="CHEBI:30616"/>
    </ligand>
</feature>
<keyword evidence="4 9" id="KW-0378">Hydrolase</keyword>
<sequence>MDDFKNCMNEFSFMQFFLGRRDSHEKTNFYRLSQNKLVILQKTKESGMEQEDFDIRNQQPVTSRERDFENALRPLNFEDFSGQDKVVDNLRIFVKAARLRGEALDHVLLHGPPGLGKTTLSNIIANELGVGFKITSGPVLDKPGDLAGVLTSLEPNDVLFIDEIHRLSPVVEEYLYSAMEDYRIDIMIDKGPSARSIQIDLNPFTLVGATTRSGLLTAPLRARFGINLHLEYYDDDVLSGIIRRSSGILDVPCSVRAAAEIASRSRGTPRIANALLRRVRDFAQVKGSGSIDTEIAQFALEALNIDKYGLDEIDNKILCTIIDKFKGGPVGLTTIATALGEDAGTIEEVYEPFLIKEGFLKRTPRGREVTELAYKHLGRSLYSSQRTLFGDE</sequence>
<dbReference type="NCBIfam" id="TIGR00635">
    <property type="entry name" value="ruvB"/>
    <property type="match status" value="1"/>
</dbReference>
<dbReference type="GO" id="GO:0005524">
    <property type="term" value="F:ATP binding"/>
    <property type="evidence" value="ECO:0007669"/>
    <property type="project" value="UniProtKB-UniRule"/>
</dbReference>
<reference evidence="11 12" key="1">
    <citation type="submission" date="2015-09" db="EMBL/GenBank/DDBJ databases">
        <authorList>
            <consortium name="Pathogen Informatics"/>
        </authorList>
    </citation>
    <scope>NUCLEOTIDE SEQUENCE [LARGE SCALE GENOMIC DNA]</scope>
    <source>
        <strain evidence="11 12">2789STDY5834898</strain>
    </source>
</reference>
<evidence type="ECO:0000256" key="7">
    <source>
        <dbReference type="ARBA" id="ARBA00023172"/>
    </source>
</evidence>
<keyword evidence="5 9" id="KW-0067">ATP-binding</keyword>
<dbReference type="GO" id="GO:0009378">
    <property type="term" value="F:four-way junction helicase activity"/>
    <property type="evidence" value="ECO:0007669"/>
    <property type="project" value="InterPro"/>
</dbReference>
<dbReference type="Proteomes" id="UP000095766">
    <property type="component" value="Unassembled WGS sequence"/>
</dbReference>
<dbReference type="PANTHER" id="PTHR42848">
    <property type="match status" value="1"/>
</dbReference>
<dbReference type="AlphaFoldDB" id="A0A174F897"/>
<comment type="similarity">
    <text evidence="9">Belongs to the RuvB family.</text>
</comment>
<feature type="binding site" evidence="9">
    <location>
        <position position="72"/>
    </location>
    <ligand>
        <name>ATP</name>
        <dbReference type="ChEBI" id="CHEBI:30616"/>
    </ligand>
</feature>
<feature type="domain" description="AAA+ ATPase" evidence="10">
    <location>
        <begin position="103"/>
        <end position="234"/>
    </location>
</feature>
<dbReference type="GO" id="GO:0016887">
    <property type="term" value="F:ATP hydrolysis activity"/>
    <property type="evidence" value="ECO:0007669"/>
    <property type="project" value="RHEA"/>
</dbReference>
<feature type="region of interest" description="Small ATPAse domain (RuvB-S)" evidence="9">
    <location>
        <begin position="234"/>
        <end position="304"/>
    </location>
</feature>
<proteinExistence type="inferred from homology"/>
<dbReference type="InterPro" id="IPR041445">
    <property type="entry name" value="AAA_lid_4"/>
</dbReference>
<evidence type="ECO:0000256" key="2">
    <source>
        <dbReference type="ARBA" id="ARBA00022741"/>
    </source>
</evidence>
<name>A0A174F897_BACUN</name>
<feature type="binding site" evidence="9">
    <location>
        <position position="117"/>
    </location>
    <ligand>
        <name>ATP</name>
        <dbReference type="ChEBI" id="CHEBI:30616"/>
    </ligand>
</feature>
<feature type="binding site" evidence="9">
    <location>
        <position position="118"/>
    </location>
    <ligand>
        <name>ATP</name>
        <dbReference type="ChEBI" id="CHEBI:30616"/>
    </ligand>
</feature>
<feature type="binding site" evidence="9">
    <location>
        <position position="367"/>
    </location>
    <ligand>
        <name>DNA</name>
        <dbReference type="ChEBI" id="CHEBI:16991"/>
    </ligand>
</feature>
<dbReference type="GO" id="GO:0000400">
    <property type="term" value="F:four-way junction DNA binding"/>
    <property type="evidence" value="ECO:0007669"/>
    <property type="project" value="UniProtKB-UniRule"/>
</dbReference>
<evidence type="ECO:0000256" key="8">
    <source>
        <dbReference type="ARBA" id="ARBA00023204"/>
    </source>
</evidence>
<dbReference type="SUPFAM" id="SSF52540">
    <property type="entry name" value="P-loop containing nucleoside triphosphate hydrolases"/>
    <property type="match status" value="1"/>
</dbReference>
<evidence type="ECO:0000256" key="5">
    <source>
        <dbReference type="ARBA" id="ARBA00022840"/>
    </source>
</evidence>
<feature type="binding site" evidence="9">
    <location>
        <position position="114"/>
    </location>
    <ligand>
        <name>ATP</name>
        <dbReference type="ChEBI" id="CHEBI:30616"/>
    </ligand>
</feature>
<evidence type="ECO:0000259" key="10">
    <source>
        <dbReference type="SMART" id="SM00382"/>
    </source>
</evidence>
<evidence type="ECO:0000313" key="11">
    <source>
        <dbReference type="EMBL" id="CUQ19298.1"/>
    </source>
</evidence>
<feature type="binding site" evidence="9">
    <location>
        <position position="118"/>
    </location>
    <ligand>
        <name>Mg(2+)</name>
        <dbReference type="ChEBI" id="CHEBI:18420"/>
    </ligand>
</feature>
<dbReference type="InterPro" id="IPR004605">
    <property type="entry name" value="DNA_helicase_Holl-junc_RuvB"/>
</dbReference>
<protein>
    <recommendedName>
        <fullName evidence="9">Holliday junction branch migration complex subunit RuvB</fullName>
        <ecNumber evidence="9">3.6.4.-</ecNumber>
    </recommendedName>
</protein>
<evidence type="ECO:0000256" key="3">
    <source>
        <dbReference type="ARBA" id="ARBA00022763"/>
    </source>
</evidence>
<dbReference type="HAMAP" id="MF_00016">
    <property type="entry name" value="DNA_HJ_migration_RuvB"/>
    <property type="match status" value="1"/>
</dbReference>
<dbReference type="CDD" id="cd00009">
    <property type="entry name" value="AAA"/>
    <property type="match status" value="1"/>
</dbReference>
<comment type="function">
    <text evidence="9">The RuvA-RuvB-RuvC complex processes Holliday junction (HJ) DNA during genetic recombination and DNA repair, while the RuvA-RuvB complex plays an important role in the rescue of blocked DNA replication forks via replication fork reversal (RFR). RuvA specifically binds to HJ cruciform DNA, conferring on it an open structure. The RuvB hexamer acts as an ATP-dependent pump, pulling dsDNA into and through the RuvAB complex. RuvB forms 2 homohexamers on either side of HJ DNA bound by 1 or 2 RuvA tetramers; 4 subunits per hexamer contact DNA at a time. Coordinated motions by a converter formed by DNA-disengaged RuvB subunits stimulates ATP hydrolysis and nucleotide exchange. Immobilization of the converter enables RuvB to convert the ATP-contained energy into a lever motion, pulling 2 nucleotides of DNA out of the RuvA tetramer per ATP hydrolyzed, thus driving DNA branch migration. The RuvB motors rotate together with the DNA substrate, which together with the progressing nucleotide cycle form the mechanistic basis for DNA recombination by continuous HJ branch migration. Branch migration allows RuvC to scan DNA until it finds its consensus sequence, where it cleaves and resolves cruciform DNA.</text>
</comment>
<dbReference type="InterPro" id="IPR036390">
    <property type="entry name" value="WH_DNA-bd_sf"/>
</dbReference>
<evidence type="ECO:0000313" key="12">
    <source>
        <dbReference type="Proteomes" id="UP000095766"/>
    </source>
</evidence>
<keyword evidence="6 9" id="KW-0238">DNA-binding</keyword>
<evidence type="ECO:0000256" key="4">
    <source>
        <dbReference type="ARBA" id="ARBA00022801"/>
    </source>
</evidence>